<dbReference type="PRINTS" id="PR00153">
    <property type="entry name" value="CSAPPISMRASE"/>
</dbReference>
<comment type="function">
    <text evidence="4">PPIases accelerate the folding of proteins. It catalyzes the cis-trans isomerization of proline imidic peptide bonds in oligopeptides.</text>
</comment>
<evidence type="ECO:0000256" key="3">
    <source>
        <dbReference type="ARBA" id="ARBA00023235"/>
    </source>
</evidence>
<evidence type="ECO:0000313" key="6">
    <source>
        <dbReference type="EMBL" id="MBO0662937.1"/>
    </source>
</evidence>
<sequence>MKFFAMLGLAAVLSVAAAPAAFSAPKADPDNTLVITTANGEIDIQLRPDLAPNHVKRIKELAREHAYDNVVFHRVIDGFMAQTGDVEFGKEGSPDYNANRAGMGGSTLPDLKAEFSKAPFDRGVVGMARAQDPNSANSQFFIMLADGHFLDGQYTVVGKVISGMDVVDKIKKGDAQQNGAVKDPDKMLTVRIAGDQK</sequence>
<dbReference type="Pfam" id="PF00160">
    <property type="entry name" value="Pro_isomerase"/>
    <property type="match status" value="1"/>
</dbReference>
<name>A0A939FWR8_9HYPH</name>
<organism evidence="6 7">
    <name type="scientific">Jiella flava</name>
    <dbReference type="NCBI Taxonomy" id="2816857"/>
    <lineage>
        <taxon>Bacteria</taxon>
        <taxon>Pseudomonadati</taxon>
        <taxon>Pseudomonadota</taxon>
        <taxon>Alphaproteobacteria</taxon>
        <taxon>Hyphomicrobiales</taxon>
        <taxon>Aurantimonadaceae</taxon>
        <taxon>Jiella</taxon>
    </lineage>
</organism>
<dbReference type="PANTHER" id="PTHR45625:SF4">
    <property type="entry name" value="PEPTIDYLPROLYL ISOMERASE DOMAIN AND WD REPEAT-CONTAINING PROTEIN 1"/>
    <property type="match status" value="1"/>
</dbReference>
<dbReference type="PROSITE" id="PS00170">
    <property type="entry name" value="CSA_PPIASE_1"/>
    <property type="match status" value="1"/>
</dbReference>
<comment type="catalytic activity">
    <reaction evidence="4">
        <text>[protein]-peptidylproline (omega=180) = [protein]-peptidylproline (omega=0)</text>
        <dbReference type="Rhea" id="RHEA:16237"/>
        <dbReference type="Rhea" id="RHEA-COMP:10747"/>
        <dbReference type="Rhea" id="RHEA-COMP:10748"/>
        <dbReference type="ChEBI" id="CHEBI:83833"/>
        <dbReference type="ChEBI" id="CHEBI:83834"/>
        <dbReference type="EC" id="5.2.1.8"/>
    </reaction>
</comment>
<dbReference type="Gene3D" id="2.40.100.10">
    <property type="entry name" value="Cyclophilin-like"/>
    <property type="match status" value="1"/>
</dbReference>
<dbReference type="CDD" id="cd00317">
    <property type="entry name" value="cyclophilin"/>
    <property type="match status" value="1"/>
</dbReference>
<dbReference type="PANTHER" id="PTHR45625">
    <property type="entry name" value="PEPTIDYL-PROLYL CIS-TRANS ISOMERASE-RELATED"/>
    <property type="match status" value="1"/>
</dbReference>
<reference evidence="6" key="1">
    <citation type="submission" date="2021-03" db="EMBL/GenBank/DDBJ databases">
        <title>Whole genome sequence of Jiella sp. CQZ9-1.</title>
        <authorList>
            <person name="Tuo L."/>
        </authorList>
    </citation>
    <scope>NUCLEOTIDE SEQUENCE</scope>
    <source>
        <strain evidence="6">CQZ9-1</strain>
    </source>
</reference>
<dbReference type="AlphaFoldDB" id="A0A939FWR8"/>
<feature type="chain" id="PRO_5038169432" description="Peptidyl-prolyl cis-trans isomerase" evidence="4">
    <location>
        <begin position="24"/>
        <end position="197"/>
    </location>
</feature>
<feature type="domain" description="PPIase cyclophilin-type" evidence="5">
    <location>
        <begin position="40"/>
        <end position="195"/>
    </location>
</feature>
<evidence type="ECO:0000313" key="7">
    <source>
        <dbReference type="Proteomes" id="UP000664122"/>
    </source>
</evidence>
<dbReference type="InterPro" id="IPR002130">
    <property type="entry name" value="Cyclophilin-type_PPIase_dom"/>
</dbReference>
<keyword evidence="7" id="KW-1185">Reference proteome</keyword>
<dbReference type="InterPro" id="IPR020892">
    <property type="entry name" value="Cyclophilin-type_PPIase_CS"/>
</dbReference>
<dbReference type="EMBL" id="JAFMPP010000007">
    <property type="protein sequence ID" value="MBO0662937.1"/>
    <property type="molecule type" value="Genomic_DNA"/>
</dbReference>
<evidence type="ECO:0000259" key="5">
    <source>
        <dbReference type="PROSITE" id="PS50072"/>
    </source>
</evidence>
<dbReference type="InterPro" id="IPR029000">
    <property type="entry name" value="Cyclophilin-like_dom_sf"/>
</dbReference>
<dbReference type="PROSITE" id="PS50072">
    <property type="entry name" value="CSA_PPIASE_2"/>
    <property type="match status" value="1"/>
</dbReference>
<dbReference type="RefSeq" id="WP_207257723.1">
    <property type="nucleotide sequence ID" value="NZ_JAFMPP010000007.1"/>
</dbReference>
<dbReference type="InterPro" id="IPR044666">
    <property type="entry name" value="Cyclophilin_A-like"/>
</dbReference>
<dbReference type="EC" id="5.2.1.8" evidence="4"/>
<dbReference type="GO" id="GO:0006457">
    <property type="term" value="P:protein folding"/>
    <property type="evidence" value="ECO:0007669"/>
    <property type="project" value="InterPro"/>
</dbReference>
<feature type="signal peptide" evidence="4">
    <location>
        <begin position="1"/>
        <end position="23"/>
    </location>
</feature>
<dbReference type="GO" id="GO:0003755">
    <property type="term" value="F:peptidyl-prolyl cis-trans isomerase activity"/>
    <property type="evidence" value="ECO:0007669"/>
    <property type="project" value="UniProtKB-UniRule"/>
</dbReference>
<protein>
    <recommendedName>
        <fullName evidence="4">Peptidyl-prolyl cis-trans isomerase</fullName>
        <shortName evidence="4">PPIase</shortName>
        <ecNumber evidence="4">5.2.1.8</ecNumber>
    </recommendedName>
</protein>
<dbReference type="Proteomes" id="UP000664122">
    <property type="component" value="Unassembled WGS sequence"/>
</dbReference>
<evidence type="ECO:0000256" key="2">
    <source>
        <dbReference type="ARBA" id="ARBA00023110"/>
    </source>
</evidence>
<keyword evidence="3 4" id="KW-0413">Isomerase</keyword>
<dbReference type="SUPFAM" id="SSF50891">
    <property type="entry name" value="Cyclophilin-like"/>
    <property type="match status" value="1"/>
</dbReference>
<evidence type="ECO:0000256" key="1">
    <source>
        <dbReference type="ARBA" id="ARBA00007365"/>
    </source>
</evidence>
<keyword evidence="4" id="KW-0732">Signal</keyword>
<evidence type="ECO:0000256" key="4">
    <source>
        <dbReference type="RuleBase" id="RU363019"/>
    </source>
</evidence>
<gene>
    <name evidence="6" type="ORF">J1C48_10145</name>
</gene>
<proteinExistence type="inferred from homology"/>
<comment type="similarity">
    <text evidence="1 4">Belongs to the cyclophilin-type PPIase family.</text>
</comment>
<comment type="caution">
    <text evidence="6">The sequence shown here is derived from an EMBL/GenBank/DDBJ whole genome shotgun (WGS) entry which is preliminary data.</text>
</comment>
<keyword evidence="2 4" id="KW-0697">Rotamase</keyword>
<accession>A0A939FWR8</accession>